<reference evidence="10 11" key="1">
    <citation type="journal article" date="2023" name="Hortic Res">
        <title>The complete reference genome for grapevine (Vitis vinifera L.) genetics and breeding.</title>
        <authorList>
            <person name="Shi X."/>
            <person name="Cao S."/>
            <person name="Wang X."/>
            <person name="Huang S."/>
            <person name="Wang Y."/>
            <person name="Liu Z."/>
            <person name="Liu W."/>
            <person name="Leng X."/>
            <person name="Peng Y."/>
            <person name="Wang N."/>
            <person name="Wang Y."/>
            <person name="Ma Z."/>
            <person name="Xu X."/>
            <person name="Zhang F."/>
            <person name="Xue H."/>
            <person name="Zhong H."/>
            <person name="Wang Y."/>
            <person name="Zhang K."/>
            <person name="Velt A."/>
            <person name="Avia K."/>
            <person name="Holtgrawe D."/>
            <person name="Grimplet J."/>
            <person name="Matus J.T."/>
            <person name="Ware D."/>
            <person name="Wu X."/>
            <person name="Wang H."/>
            <person name="Liu C."/>
            <person name="Fang Y."/>
            <person name="Rustenholz C."/>
            <person name="Cheng Z."/>
            <person name="Xiao H."/>
            <person name="Zhou Y."/>
        </authorList>
    </citation>
    <scope>NUCLEOTIDE SEQUENCE [LARGE SCALE GENOMIC DNA]</scope>
    <source>
        <strain evidence="11">cv. Pinot noir / PN40024</strain>
        <tissue evidence="10">Leaf</tissue>
    </source>
</reference>
<name>A0ABY9CYD2_VITVI</name>
<keyword evidence="7" id="KW-0143">Chaperone</keyword>
<protein>
    <submittedName>
        <fullName evidence="10">Uncharacterized protein</fullName>
    </submittedName>
</protein>
<dbReference type="SUPFAM" id="SSF50465">
    <property type="entry name" value="EF-Tu/eEF-1alpha/eIF2-gamma C-terminal domain"/>
    <property type="match status" value="1"/>
</dbReference>
<dbReference type="EMBL" id="CP126659">
    <property type="protein sequence ID" value="WKA00263.1"/>
    <property type="molecule type" value="Genomic_DNA"/>
</dbReference>
<dbReference type="InterPro" id="IPR027409">
    <property type="entry name" value="GroEL-like_apical_dom_sf"/>
</dbReference>
<gene>
    <name evidence="10" type="ORF">VitviT2T_018640</name>
</gene>
<evidence type="ECO:0000256" key="5">
    <source>
        <dbReference type="ARBA" id="ARBA00022917"/>
    </source>
</evidence>
<organism evidence="10 11">
    <name type="scientific">Vitis vinifera</name>
    <name type="common">Grape</name>
    <dbReference type="NCBI Taxonomy" id="29760"/>
    <lineage>
        <taxon>Eukaryota</taxon>
        <taxon>Viridiplantae</taxon>
        <taxon>Streptophyta</taxon>
        <taxon>Embryophyta</taxon>
        <taxon>Tracheophyta</taxon>
        <taxon>Spermatophyta</taxon>
        <taxon>Magnoliopsida</taxon>
        <taxon>eudicotyledons</taxon>
        <taxon>Gunneridae</taxon>
        <taxon>Pentapetalae</taxon>
        <taxon>rosids</taxon>
        <taxon>Vitales</taxon>
        <taxon>Vitaceae</taxon>
        <taxon>Viteae</taxon>
        <taxon>Vitis</taxon>
    </lineage>
</organism>
<dbReference type="InterPro" id="IPR027413">
    <property type="entry name" value="GROEL-like_equatorial_sf"/>
</dbReference>
<dbReference type="SUPFAM" id="SSF48592">
    <property type="entry name" value="GroEL equatorial domain-like"/>
    <property type="match status" value="1"/>
</dbReference>
<dbReference type="InterPro" id="IPR017998">
    <property type="entry name" value="Chaperone_TCP-1"/>
</dbReference>
<dbReference type="PANTHER" id="PTHR11353">
    <property type="entry name" value="CHAPERONIN"/>
    <property type="match status" value="1"/>
</dbReference>
<evidence type="ECO:0000259" key="8">
    <source>
        <dbReference type="Pfam" id="PF03143"/>
    </source>
</evidence>
<dbReference type="Pfam" id="PF23411">
    <property type="entry name" value="Beta-prop_Vps41"/>
    <property type="match status" value="1"/>
</dbReference>
<dbReference type="InterPro" id="IPR057780">
    <property type="entry name" value="Beta-prop_Vps41"/>
</dbReference>
<dbReference type="InterPro" id="IPR027410">
    <property type="entry name" value="TCP-1-like_intermed_sf"/>
</dbReference>
<dbReference type="Gene3D" id="2.40.30.10">
    <property type="entry name" value="Translation factors"/>
    <property type="match status" value="1"/>
</dbReference>
<dbReference type="CDD" id="cd03707">
    <property type="entry name" value="EFTU_III"/>
    <property type="match status" value="1"/>
</dbReference>
<dbReference type="Gene3D" id="3.30.260.10">
    <property type="entry name" value="TCP-1-like chaperonin intermediate domain"/>
    <property type="match status" value="1"/>
</dbReference>
<dbReference type="InterPro" id="IPR004160">
    <property type="entry name" value="Transl_elong_EFTu/EF1A_C"/>
</dbReference>
<keyword evidence="3" id="KW-0251">Elongation factor</keyword>
<evidence type="ECO:0000256" key="6">
    <source>
        <dbReference type="ARBA" id="ARBA00023134"/>
    </source>
</evidence>
<keyword evidence="6" id="KW-0342">GTP-binding</keyword>
<dbReference type="SUPFAM" id="SSF52029">
    <property type="entry name" value="GroEL apical domain-like"/>
    <property type="match status" value="1"/>
</dbReference>
<feature type="domain" description="Translation elongation factor EFTu/EF1A C-terminal" evidence="8">
    <location>
        <begin position="243"/>
        <end position="329"/>
    </location>
</feature>
<keyword evidence="4" id="KW-0067">ATP-binding</keyword>
<sequence length="371" mass="40915">MNQVDIAASFQISYFTSEVAPFGESLVVLAYILGEEDGGKEFSSTIPSRQGNAQRPEVHIVIWNNDELATDALPVHDFEHYKAKDHSLAHALFSGSNYAGGLKLVAIATGGRIVPRSQELTQEKLGKAGLVRERSFGTTKDRMLYIEHCADSWAVAIFIRSDDEMVIEETKRSTHDALEAAADRYPGVEQYAIRAFGDALDSIPMMLAENSGLRLIETLLAVRSQQIKEDIQRRQVIAKPGTCKTYKRFEVEIYVLTKDEGGRHTAFVTNYRPQFYMRTADATGKVQLLEEVNMVMPGDDVTAVFELISAVPLEAGQRFALREGGVTAQVIVIEGSVGCDPYSESPDLSQASFIPSLFAVMREDGAPTKQP</sequence>
<comment type="similarity">
    <text evidence="1">Belongs to the TCP-1 chaperonin family.</text>
</comment>
<dbReference type="Pfam" id="PF03143">
    <property type="entry name" value="GTP_EFTU_D3"/>
    <property type="match status" value="1"/>
</dbReference>
<keyword evidence="5" id="KW-0648">Protein biosynthesis</keyword>
<feature type="domain" description="Vps41 beta-propeller" evidence="9">
    <location>
        <begin position="3"/>
        <end position="90"/>
    </location>
</feature>
<evidence type="ECO:0000256" key="4">
    <source>
        <dbReference type="ARBA" id="ARBA00022840"/>
    </source>
</evidence>
<dbReference type="InterPro" id="IPR009001">
    <property type="entry name" value="Transl_elong_EF1A/Init_IF2_C"/>
</dbReference>
<evidence type="ECO:0000256" key="2">
    <source>
        <dbReference type="ARBA" id="ARBA00022741"/>
    </source>
</evidence>
<keyword evidence="2" id="KW-0547">Nucleotide-binding</keyword>
<evidence type="ECO:0000313" key="11">
    <source>
        <dbReference type="Proteomes" id="UP001227230"/>
    </source>
</evidence>
<evidence type="ECO:0000256" key="7">
    <source>
        <dbReference type="ARBA" id="ARBA00023186"/>
    </source>
</evidence>
<dbReference type="Gene3D" id="3.50.7.10">
    <property type="entry name" value="GroEL"/>
    <property type="match status" value="1"/>
</dbReference>
<evidence type="ECO:0000259" key="9">
    <source>
        <dbReference type="Pfam" id="PF23411"/>
    </source>
</evidence>
<evidence type="ECO:0000256" key="3">
    <source>
        <dbReference type="ARBA" id="ARBA00022768"/>
    </source>
</evidence>
<keyword evidence="11" id="KW-1185">Reference proteome</keyword>
<proteinExistence type="inferred from homology"/>
<accession>A0ABY9CYD2</accession>
<evidence type="ECO:0000256" key="1">
    <source>
        <dbReference type="ARBA" id="ARBA00008020"/>
    </source>
</evidence>
<dbReference type="Gene3D" id="1.10.560.10">
    <property type="entry name" value="GroEL-like equatorial domain"/>
    <property type="match status" value="1"/>
</dbReference>
<dbReference type="Proteomes" id="UP001227230">
    <property type="component" value="Chromosome 12"/>
</dbReference>
<dbReference type="InterPro" id="IPR002423">
    <property type="entry name" value="Cpn60/GroEL/TCP-1"/>
</dbReference>
<dbReference type="Pfam" id="PF00118">
    <property type="entry name" value="Cpn60_TCP1"/>
    <property type="match status" value="1"/>
</dbReference>
<evidence type="ECO:0000313" key="10">
    <source>
        <dbReference type="EMBL" id="WKA00263.1"/>
    </source>
</evidence>